<dbReference type="Proteomes" id="UP000596079">
    <property type="component" value="Chromosome"/>
</dbReference>
<keyword evidence="3" id="KW-0732">Signal</keyword>
<sequence length="347" mass="36140">MMHTSAVKLCTGIFLSLIMSLMNPAWSETATATDTEEVIVAREILQPKKNTTDQNVESAATAPQPQIANDMAEGQVQRDLPSMNEPVIDQANLLTAAEKQQLSQRIINLYQAGKAQIGVVIVPTTGQEDIFDYSMRVADRWQLGSKEHDNGLLMTIAVNDHRIQILTGYGLEGVLPDIVAGRIINNKITPLFKQGQYARGIDAGLAEIERILNLDPEIAAQAAAELKERQEQAYKAQQASQATFGSVIFIIVAGVIGSMIFGRKLSAATAAVAGTAAGLVNGMGLVASLLIGAGVFFLLVTSLAQLILHAFMAGGGRGGGSGRGGFGGGGFGGGGGGFGGGGASGSW</sequence>
<evidence type="ECO:0000259" key="4">
    <source>
        <dbReference type="Pfam" id="PF04536"/>
    </source>
</evidence>
<feature type="chain" id="PRO_5033008900" evidence="3">
    <location>
        <begin position="28"/>
        <end position="347"/>
    </location>
</feature>
<feature type="compositionally biased region" description="Polar residues" evidence="1">
    <location>
        <begin position="50"/>
        <end position="67"/>
    </location>
</feature>
<dbReference type="Pfam" id="PF04536">
    <property type="entry name" value="TPM_phosphatase"/>
    <property type="match status" value="1"/>
</dbReference>
<feature type="signal peptide" evidence="3">
    <location>
        <begin position="1"/>
        <end position="27"/>
    </location>
</feature>
<dbReference type="InterPro" id="IPR007621">
    <property type="entry name" value="TPM_dom"/>
</dbReference>
<dbReference type="PANTHER" id="PTHR30373">
    <property type="entry name" value="UPF0603 PROTEIN YGCG"/>
    <property type="match status" value="1"/>
</dbReference>
<keyword evidence="2" id="KW-0812">Transmembrane</keyword>
<gene>
    <name evidence="5" type="ORF">IAQ69_13485</name>
</gene>
<reference evidence="5 6" key="1">
    <citation type="submission" date="2020-08" db="EMBL/GenBank/DDBJ databases">
        <title>Emergence of ISAba1-mediated novel tet(X) in Acinetobacter variabilis from a chicken farm.</title>
        <authorList>
            <person name="Peng K."/>
            <person name="Li R."/>
        </authorList>
    </citation>
    <scope>NUCLEOTIDE SEQUENCE [LARGE SCALE GENOMIC DNA]</scope>
    <source>
        <strain evidence="5 6">XM9F202-2</strain>
    </source>
</reference>
<feature type="region of interest" description="Disordered" evidence="1">
    <location>
        <begin position="50"/>
        <end position="69"/>
    </location>
</feature>
<evidence type="ECO:0000313" key="6">
    <source>
        <dbReference type="Proteomes" id="UP000596079"/>
    </source>
</evidence>
<accession>A0A7T8ARK7</accession>
<feature type="transmembrane region" description="Helical" evidence="2">
    <location>
        <begin position="242"/>
        <end position="261"/>
    </location>
</feature>
<dbReference type="RefSeq" id="WP_200229158.1">
    <property type="nucleotide sequence ID" value="NZ_CP060811.1"/>
</dbReference>
<name>A0A7T8ARK7_9GAMM</name>
<evidence type="ECO:0000313" key="5">
    <source>
        <dbReference type="EMBL" id="QQN87835.1"/>
    </source>
</evidence>
<keyword evidence="2" id="KW-1133">Transmembrane helix</keyword>
<evidence type="ECO:0000256" key="2">
    <source>
        <dbReference type="SAM" id="Phobius"/>
    </source>
</evidence>
<protein>
    <submittedName>
        <fullName evidence="5">TPM domain-containing protein</fullName>
    </submittedName>
</protein>
<dbReference type="PANTHER" id="PTHR30373:SF2">
    <property type="entry name" value="UPF0603 PROTEIN YGCG"/>
    <property type="match status" value="1"/>
</dbReference>
<dbReference type="EMBL" id="CP060811">
    <property type="protein sequence ID" value="QQN87835.1"/>
    <property type="molecule type" value="Genomic_DNA"/>
</dbReference>
<dbReference type="Gene3D" id="3.10.310.50">
    <property type="match status" value="1"/>
</dbReference>
<keyword evidence="2" id="KW-0472">Membrane</keyword>
<dbReference type="AlphaFoldDB" id="A0A7T8ARK7"/>
<organism evidence="5 6">
    <name type="scientific">Acinetobacter variabilis</name>
    <dbReference type="NCBI Taxonomy" id="70346"/>
    <lineage>
        <taxon>Bacteria</taxon>
        <taxon>Pseudomonadati</taxon>
        <taxon>Pseudomonadota</taxon>
        <taxon>Gammaproteobacteria</taxon>
        <taxon>Moraxellales</taxon>
        <taxon>Moraxellaceae</taxon>
        <taxon>Acinetobacter</taxon>
    </lineage>
</organism>
<feature type="domain" description="TPM" evidence="4">
    <location>
        <begin position="87"/>
        <end position="210"/>
    </location>
</feature>
<evidence type="ECO:0000256" key="1">
    <source>
        <dbReference type="SAM" id="MobiDB-lite"/>
    </source>
</evidence>
<evidence type="ECO:0000256" key="3">
    <source>
        <dbReference type="SAM" id="SignalP"/>
    </source>
</evidence>
<proteinExistence type="predicted"/>